<protein>
    <recommendedName>
        <fullName evidence="2">Initiator Rep protein WH1 domain-containing protein</fullName>
    </recommendedName>
</protein>
<comment type="similarity">
    <text evidence="1">Belongs to the initiator RepB protein family.</text>
</comment>
<dbReference type="OrthoDB" id="1522717at2"/>
<dbReference type="Gene3D" id="1.10.10.10">
    <property type="entry name" value="Winged helix-like DNA-binding domain superfamily/Winged helix DNA-binding domain"/>
    <property type="match status" value="1"/>
</dbReference>
<feature type="domain" description="Initiator Rep protein WH1" evidence="2">
    <location>
        <begin position="31"/>
        <end position="158"/>
    </location>
</feature>
<evidence type="ECO:0000313" key="3">
    <source>
        <dbReference type="EMBL" id="KWF26590.1"/>
    </source>
</evidence>
<name>A0A132EDZ8_9BURK</name>
<comment type="caution">
    <text evidence="3">The sequence shown here is derived from an EMBL/GenBank/DDBJ whole genome shotgun (WGS) entry which is preliminary data.</text>
</comment>
<evidence type="ECO:0000259" key="2">
    <source>
        <dbReference type="Pfam" id="PF01051"/>
    </source>
</evidence>
<gene>
    <name evidence="3" type="ORF">WT56_19760</name>
</gene>
<dbReference type="SUPFAM" id="SSF46785">
    <property type="entry name" value="Winged helix' DNA-binding domain"/>
    <property type="match status" value="1"/>
</dbReference>
<proteinExistence type="inferred from homology"/>
<dbReference type="InterPro" id="IPR000525">
    <property type="entry name" value="Initiator_Rep_WH1"/>
</dbReference>
<dbReference type="RefSeq" id="WP_060243478.1">
    <property type="nucleotide sequence ID" value="NZ_LPJR01000046.1"/>
</dbReference>
<dbReference type="InterPro" id="IPR036390">
    <property type="entry name" value="WH_DNA-bd_sf"/>
</dbReference>
<dbReference type="Pfam" id="PF01051">
    <property type="entry name" value="Rep3_N"/>
    <property type="match status" value="1"/>
</dbReference>
<dbReference type="Pfam" id="PF21205">
    <property type="entry name" value="Rep3_C"/>
    <property type="match status" value="1"/>
</dbReference>
<dbReference type="Proteomes" id="UP000062912">
    <property type="component" value="Unassembled WGS sequence"/>
</dbReference>
<sequence length="423" mass="47268">MQIALFQMPEMPDPFRKAVPAIHIAPKTGPISLQQAKTWNALIKNAIEQRKEGERTWFEYSIGDLISDVGLNSKNREYVKATINSLLGFVVNWDQLAAKSEWNASALLAGAKISGGTLKYQFSANISELLLSPEVYASIDMRIARTFKRGYALTLWENVVRYEGVGQTGKMKVNTLRDLLLGMDWGQGSYAEYKIFKSRILVPALREINEVSDHEIVMKEEKTGRSVTEVRFFITPKRKSEATSEEDLDVLTAMTKLAVPLSEARKLLGQHGSEAVRQALEYTEVRVKKKNAQPLDNVASYFRKALANGYQLENGRGKPDSSVVSIPSSPEQAEDKLLSKLLAERAEQARGYFNELDSGEQGDCVNRYNESQVASQLKLVSNKKPKKAAEQAFFHWLAEDVWGKPTDRDLLNFVLAGGGATSR</sequence>
<reference evidence="3 4" key="1">
    <citation type="submission" date="2015-11" db="EMBL/GenBank/DDBJ databases">
        <title>Expanding the genomic diversity of Burkholderia species for the development of highly accurate diagnostics.</title>
        <authorList>
            <person name="Sahl J."/>
            <person name="Keim P."/>
            <person name="Wagner D."/>
        </authorList>
    </citation>
    <scope>NUCLEOTIDE SEQUENCE [LARGE SCALE GENOMIC DNA]</scope>
    <source>
        <strain evidence="3 4">MSMB368WGS</strain>
    </source>
</reference>
<evidence type="ECO:0000256" key="1">
    <source>
        <dbReference type="ARBA" id="ARBA00038283"/>
    </source>
</evidence>
<dbReference type="InterPro" id="IPR036388">
    <property type="entry name" value="WH-like_DNA-bd_sf"/>
</dbReference>
<dbReference type="EMBL" id="LPJR01000046">
    <property type="protein sequence ID" value="KWF26590.1"/>
    <property type="molecule type" value="Genomic_DNA"/>
</dbReference>
<accession>A0A132EDZ8</accession>
<organism evidence="3 4">
    <name type="scientific">Burkholderia pseudomultivorans</name>
    <dbReference type="NCBI Taxonomy" id="1207504"/>
    <lineage>
        <taxon>Bacteria</taxon>
        <taxon>Pseudomonadati</taxon>
        <taxon>Pseudomonadota</taxon>
        <taxon>Betaproteobacteria</taxon>
        <taxon>Burkholderiales</taxon>
        <taxon>Burkholderiaceae</taxon>
        <taxon>Burkholderia</taxon>
        <taxon>Burkholderia cepacia complex</taxon>
    </lineage>
</organism>
<evidence type="ECO:0000313" key="4">
    <source>
        <dbReference type="Proteomes" id="UP000062912"/>
    </source>
</evidence>
<dbReference type="AlphaFoldDB" id="A0A132EDZ8"/>
<dbReference type="GO" id="GO:0003887">
    <property type="term" value="F:DNA-directed DNA polymerase activity"/>
    <property type="evidence" value="ECO:0007669"/>
    <property type="project" value="InterPro"/>
</dbReference>
<dbReference type="GO" id="GO:0006270">
    <property type="term" value="P:DNA replication initiation"/>
    <property type="evidence" value="ECO:0007669"/>
    <property type="project" value="InterPro"/>
</dbReference>